<feature type="region of interest" description="Disordered" evidence="1">
    <location>
        <begin position="1"/>
        <end position="58"/>
    </location>
</feature>
<keyword evidence="3" id="KW-1185">Reference proteome</keyword>
<name>A0A397S791_9GLOM</name>
<dbReference type="EMBL" id="QKYT01000931">
    <property type="protein sequence ID" value="RIA80619.1"/>
    <property type="molecule type" value="Genomic_DNA"/>
</dbReference>
<evidence type="ECO:0000313" key="3">
    <source>
        <dbReference type="Proteomes" id="UP000265703"/>
    </source>
</evidence>
<accession>A0A397S791</accession>
<reference evidence="2 3" key="1">
    <citation type="submission" date="2018-06" db="EMBL/GenBank/DDBJ databases">
        <title>Comparative genomics reveals the genomic features of Rhizophagus irregularis, R. cerebriforme, R. diaphanum and Gigaspora rosea, and their symbiotic lifestyle signature.</title>
        <authorList>
            <person name="Morin E."/>
            <person name="San Clemente H."/>
            <person name="Chen E.C.H."/>
            <person name="De La Providencia I."/>
            <person name="Hainaut M."/>
            <person name="Kuo A."/>
            <person name="Kohler A."/>
            <person name="Murat C."/>
            <person name="Tang N."/>
            <person name="Roy S."/>
            <person name="Loubradou J."/>
            <person name="Henrissat B."/>
            <person name="Grigoriev I.V."/>
            <person name="Corradi N."/>
            <person name="Roux C."/>
            <person name="Martin F.M."/>
        </authorList>
    </citation>
    <scope>NUCLEOTIDE SEQUENCE [LARGE SCALE GENOMIC DNA]</scope>
    <source>
        <strain evidence="2 3">DAOM 227022</strain>
    </source>
</reference>
<protein>
    <submittedName>
        <fullName evidence="2">Uncharacterized protein</fullName>
    </submittedName>
</protein>
<organism evidence="2 3">
    <name type="scientific">Glomus cerebriforme</name>
    <dbReference type="NCBI Taxonomy" id="658196"/>
    <lineage>
        <taxon>Eukaryota</taxon>
        <taxon>Fungi</taxon>
        <taxon>Fungi incertae sedis</taxon>
        <taxon>Mucoromycota</taxon>
        <taxon>Glomeromycotina</taxon>
        <taxon>Glomeromycetes</taxon>
        <taxon>Glomerales</taxon>
        <taxon>Glomeraceae</taxon>
        <taxon>Glomus</taxon>
    </lineage>
</organism>
<feature type="compositionally biased region" description="Low complexity" evidence="1">
    <location>
        <begin position="42"/>
        <end position="58"/>
    </location>
</feature>
<evidence type="ECO:0000256" key="1">
    <source>
        <dbReference type="SAM" id="MobiDB-lite"/>
    </source>
</evidence>
<dbReference type="AlphaFoldDB" id="A0A397S791"/>
<dbReference type="Proteomes" id="UP000265703">
    <property type="component" value="Unassembled WGS sequence"/>
</dbReference>
<evidence type="ECO:0000313" key="2">
    <source>
        <dbReference type="EMBL" id="RIA80619.1"/>
    </source>
</evidence>
<sequence>MSRNIYGSDLKLDLPSPFKSADFWHVSNNDDNDDDNNKNDNDNNNNNNNKNDNNNDNIIDINKSNIKIIKSEYNSHDKIANILGYT</sequence>
<proteinExistence type="predicted"/>
<gene>
    <name evidence="2" type="ORF">C1645_882059</name>
</gene>
<comment type="caution">
    <text evidence="2">The sequence shown here is derived from an EMBL/GenBank/DDBJ whole genome shotgun (WGS) entry which is preliminary data.</text>
</comment>